<dbReference type="InterPro" id="IPR011701">
    <property type="entry name" value="MFS"/>
</dbReference>
<evidence type="ECO:0000313" key="10">
    <source>
        <dbReference type="EMBL" id="MBM6575218.1"/>
    </source>
</evidence>
<organism evidence="10 11">
    <name type="scientific">Sphingomonas longa</name>
    <dbReference type="NCBI Taxonomy" id="2778730"/>
    <lineage>
        <taxon>Bacteria</taxon>
        <taxon>Pseudomonadati</taxon>
        <taxon>Pseudomonadota</taxon>
        <taxon>Alphaproteobacteria</taxon>
        <taxon>Sphingomonadales</taxon>
        <taxon>Sphingomonadaceae</taxon>
        <taxon>Sphingomonas</taxon>
    </lineage>
</organism>
<evidence type="ECO:0000313" key="11">
    <source>
        <dbReference type="Proteomes" id="UP000763641"/>
    </source>
</evidence>
<dbReference type="NCBIfam" id="TIGR00710">
    <property type="entry name" value="efflux_Bcr_CflA"/>
    <property type="match status" value="1"/>
</dbReference>
<protein>
    <recommendedName>
        <fullName evidence="8">Bcr/CflA family efflux transporter</fullName>
    </recommendedName>
</protein>
<keyword evidence="3 8" id="KW-0813">Transport</keyword>
<dbReference type="PROSITE" id="PS50850">
    <property type="entry name" value="MFS"/>
    <property type="match status" value="1"/>
</dbReference>
<evidence type="ECO:0000259" key="9">
    <source>
        <dbReference type="PROSITE" id="PS50850"/>
    </source>
</evidence>
<reference evidence="10 11" key="1">
    <citation type="submission" date="2020-12" db="EMBL/GenBank/DDBJ databases">
        <title>Sphingomonas sp.</title>
        <authorList>
            <person name="Kim M.K."/>
        </authorList>
    </citation>
    <scope>NUCLEOTIDE SEQUENCE [LARGE SCALE GENOMIC DNA]</scope>
    <source>
        <strain evidence="10 11">BT552</strain>
    </source>
</reference>
<dbReference type="SUPFAM" id="SSF103473">
    <property type="entry name" value="MFS general substrate transporter"/>
    <property type="match status" value="1"/>
</dbReference>
<keyword evidence="7 8" id="KW-0472">Membrane</keyword>
<feature type="transmembrane region" description="Helical" evidence="8">
    <location>
        <begin position="386"/>
        <end position="405"/>
    </location>
</feature>
<sequence>MTEQSPETGTPAADPPRTDMHPKEFVAFVAAVMAVNALGVDLMLPAMSQIGHDLAIATANHRQWIVTAYMLGFGTGQLVYGPLADRFGRKPILIVTLAGFVAASIFAAGSATFAALLGARMLQGLMSASTRVLAVAIVRDKFSGRQMARTLSLAQMIFFLVPILAPTLGQGLLAFGPWRFIFYALGAFAAFVLAWSALRLPETLPVARRRAISLASLGNAYRTTLTDRYSVGYAFAASLTFGGIIAFVSSAQQIFVDEFGAGERFTLLFALCAFAMGCASFANSRLVERLGTRLISQAGVFALIGLSIVHIAVIASGHESLVSYILFQALSMTCIGLCGSNFGAMAMEPVGHIAGSASSVQGFITSIGAVVVGSIIGQAYNGTTMPLAIGYLGIGLAVLVVVLLIERGQLFRARMAAE</sequence>
<dbReference type="EMBL" id="JAFEMC010000001">
    <property type="protein sequence ID" value="MBM6575218.1"/>
    <property type="molecule type" value="Genomic_DNA"/>
</dbReference>
<keyword evidence="6 8" id="KW-1133">Transmembrane helix</keyword>
<feature type="transmembrane region" description="Helical" evidence="8">
    <location>
        <begin position="264"/>
        <end position="282"/>
    </location>
</feature>
<dbReference type="CDD" id="cd17320">
    <property type="entry name" value="MFS_MdfA_MDR_like"/>
    <property type="match status" value="1"/>
</dbReference>
<feature type="transmembrane region" description="Helical" evidence="8">
    <location>
        <begin position="92"/>
        <end position="115"/>
    </location>
</feature>
<evidence type="ECO:0000256" key="7">
    <source>
        <dbReference type="ARBA" id="ARBA00023136"/>
    </source>
</evidence>
<dbReference type="InterPro" id="IPR004812">
    <property type="entry name" value="Efflux_drug-R_Bcr/CmlA"/>
</dbReference>
<feature type="transmembrane region" description="Helical" evidence="8">
    <location>
        <begin position="121"/>
        <end position="138"/>
    </location>
</feature>
<accession>A0ABS2D2U6</accession>
<gene>
    <name evidence="10" type="ORF">ILT43_02455</name>
</gene>
<keyword evidence="5 8" id="KW-0812">Transmembrane</keyword>
<evidence type="ECO:0000256" key="2">
    <source>
        <dbReference type="ARBA" id="ARBA00006236"/>
    </source>
</evidence>
<dbReference type="Gene3D" id="1.20.1720.10">
    <property type="entry name" value="Multidrug resistance protein D"/>
    <property type="match status" value="1"/>
</dbReference>
<evidence type="ECO:0000256" key="6">
    <source>
        <dbReference type="ARBA" id="ARBA00022989"/>
    </source>
</evidence>
<dbReference type="PANTHER" id="PTHR23502">
    <property type="entry name" value="MAJOR FACILITATOR SUPERFAMILY"/>
    <property type="match status" value="1"/>
</dbReference>
<name>A0ABS2D2U6_9SPHN</name>
<dbReference type="InterPro" id="IPR036259">
    <property type="entry name" value="MFS_trans_sf"/>
</dbReference>
<dbReference type="PANTHER" id="PTHR23502:SF132">
    <property type="entry name" value="POLYAMINE TRANSPORTER 2-RELATED"/>
    <property type="match status" value="1"/>
</dbReference>
<evidence type="ECO:0000256" key="8">
    <source>
        <dbReference type="RuleBase" id="RU365088"/>
    </source>
</evidence>
<feature type="transmembrane region" description="Helical" evidence="8">
    <location>
        <begin position="64"/>
        <end position="80"/>
    </location>
</feature>
<dbReference type="Pfam" id="PF07690">
    <property type="entry name" value="MFS_1"/>
    <property type="match status" value="1"/>
</dbReference>
<feature type="transmembrane region" description="Helical" evidence="8">
    <location>
        <begin position="231"/>
        <end position="252"/>
    </location>
</feature>
<evidence type="ECO:0000256" key="5">
    <source>
        <dbReference type="ARBA" id="ARBA00022692"/>
    </source>
</evidence>
<comment type="subcellular location">
    <subcellularLocation>
        <location evidence="8">Cell inner membrane</location>
        <topology evidence="8">Multi-pass membrane protein</topology>
    </subcellularLocation>
    <subcellularLocation>
        <location evidence="1">Cell membrane</location>
        <topology evidence="1">Multi-pass membrane protein</topology>
    </subcellularLocation>
</comment>
<keyword evidence="4" id="KW-1003">Cell membrane</keyword>
<evidence type="ECO:0000256" key="1">
    <source>
        <dbReference type="ARBA" id="ARBA00004651"/>
    </source>
</evidence>
<comment type="caution">
    <text evidence="10">The sequence shown here is derived from an EMBL/GenBank/DDBJ whole genome shotgun (WGS) entry which is preliminary data.</text>
</comment>
<keyword evidence="8" id="KW-0997">Cell inner membrane</keyword>
<feature type="transmembrane region" description="Helical" evidence="8">
    <location>
        <begin position="25"/>
        <end position="44"/>
    </location>
</feature>
<feature type="transmembrane region" description="Helical" evidence="8">
    <location>
        <begin position="294"/>
        <end position="315"/>
    </location>
</feature>
<proteinExistence type="inferred from homology"/>
<evidence type="ECO:0000256" key="4">
    <source>
        <dbReference type="ARBA" id="ARBA00022475"/>
    </source>
</evidence>
<dbReference type="InterPro" id="IPR020846">
    <property type="entry name" value="MFS_dom"/>
</dbReference>
<feature type="transmembrane region" description="Helical" evidence="8">
    <location>
        <begin position="180"/>
        <end position="200"/>
    </location>
</feature>
<comment type="similarity">
    <text evidence="2 8">Belongs to the major facilitator superfamily. Bcr/CmlA family.</text>
</comment>
<feature type="transmembrane region" description="Helical" evidence="8">
    <location>
        <begin position="321"/>
        <end position="339"/>
    </location>
</feature>
<feature type="domain" description="Major facilitator superfamily (MFS) profile" evidence="9">
    <location>
        <begin position="25"/>
        <end position="409"/>
    </location>
</feature>
<feature type="transmembrane region" description="Helical" evidence="8">
    <location>
        <begin position="360"/>
        <end position="380"/>
    </location>
</feature>
<keyword evidence="11" id="KW-1185">Reference proteome</keyword>
<feature type="transmembrane region" description="Helical" evidence="8">
    <location>
        <begin position="150"/>
        <end position="168"/>
    </location>
</feature>
<dbReference type="Proteomes" id="UP000763641">
    <property type="component" value="Unassembled WGS sequence"/>
</dbReference>
<evidence type="ECO:0000256" key="3">
    <source>
        <dbReference type="ARBA" id="ARBA00022448"/>
    </source>
</evidence>